<dbReference type="PANTHER" id="PTHR15901:SF15">
    <property type="entry name" value="TESTICULAR HAPLOID EXPRESSED GENE PROTEIN-LIKE"/>
    <property type="match status" value="1"/>
</dbReference>
<evidence type="ECO:0008006" key="4">
    <source>
        <dbReference type="Google" id="ProtNLM"/>
    </source>
</evidence>
<dbReference type="Pfam" id="PF14912">
    <property type="entry name" value="THEG"/>
    <property type="match status" value="3"/>
</dbReference>
<dbReference type="SMART" id="SM00705">
    <property type="entry name" value="THEG"/>
    <property type="match status" value="6"/>
</dbReference>
<dbReference type="Proteomes" id="UP000826234">
    <property type="component" value="Unassembled WGS sequence"/>
</dbReference>
<sequence length="256" mass="28429">RLVWGNQETIWPLSSCALTSQPSSRIVALAKPKAKLDGAHQRRLVFSLPLFSSLKIIVELSVSLFVYSCGRESEIWHRPPNLYSIMPSKRILQLAEPRQHLDIYLTQSYCLSCCAIVETHVSKAAKKASASLRTEHLAQPVVKTYPISYDNRCVEAPIRKVNPAALQAVASPRITELAKAKALSAQCAPDRSPMWPVSAAAKHAVATPRLEELSQPPKRAPTHFVQFDPEAFTVKEAAKKAFCSERLKELAQPINR</sequence>
<keyword evidence="3" id="KW-1185">Reference proteome</keyword>
<reference evidence="2 3" key="1">
    <citation type="journal article" date="2022" name="Gigascience">
        <title>A chromosome-level genome assembly and annotation of the desert horned lizard, Phrynosoma platyrhinos, provides insight into chromosomal rearrangements among reptiles.</title>
        <authorList>
            <person name="Koochekian N."/>
            <person name="Ascanio A."/>
            <person name="Farleigh K."/>
            <person name="Card D.C."/>
            <person name="Schield D.R."/>
            <person name="Castoe T.A."/>
            <person name="Jezkova T."/>
        </authorList>
    </citation>
    <scope>NUCLEOTIDE SEQUENCE [LARGE SCALE GENOMIC DNA]</scope>
    <source>
        <strain evidence="2">NK-2021</strain>
    </source>
</reference>
<evidence type="ECO:0000313" key="3">
    <source>
        <dbReference type="Proteomes" id="UP000826234"/>
    </source>
</evidence>
<keyword evidence="1" id="KW-0677">Repeat</keyword>
<protein>
    <recommendedName>
        <fullName evidence="4">Testicular haploid expressed gene protein</fullName>
    </recommendedName>
</protein>
<organism evidence="2 3">
    <name type="scientific">Phrynosoma platyrhinos</name>
    <name type="common">Desert horned lizard</name>
    <dbReference type="NCBI Taxonomy" id="52577"/>
    <lineage>
        <taxon>Eukaryota</taxon>
        <taxon>Metazoa</taxon>
        <taxon>Chordata</taxon>
        <taxon>Craniata</taxon>
        <taxon>Vertebrata</taxon>
        <taxon>Euteleostomi</taxon>
        <taxon>Lepidosauria</taxon>
        <taxon>Squamata</taxon>
        <taxon>Bifurcata</taxon>
        <taxon>Unidentata</taxon>
        <taxon>Episquamata</taxon>
        <taxon>Toxicofera</taxon>
        <taxon>Iguania</taxon>
        <taxon>Phrynosomatidae</taxon>
        <taxon>Phrynosomatinae</taxon>
        <taxon>Phrynosoma</taxon>
    </lineage>
</organism>
<proteinExistence type="predicted"/>
<dbReference type="PANTHER" id="PTHR15901">
    <property type="entry name" value="TESTICULAR HAPLOID EXPRESSED GENE PROTEIN"/>
    <property type="match status" value="1"/>
</dbReference>
<name>A0ABQ7TFK0_PHRPL</name>
<dbReference type="EMBL" id="JAIPUX010000439">
    <property type="protein sequence ID" value="KAH0628516.1"/>
    <property type="molecule type" value="Genomic_DNA"/>
</dbReference>
<accession>A0ABQ7TFK0</accession>
<evidence type="ECO:0000256" key="1">
    <source>
        <dbReference type="ARBA" id="ARBA00022737"/>
    </source>
</evidence>
<comment type="caution">
    <text evidence="2">The sequence shown here is derived from an EMBL/GenBank/DDBJ whole genome shotgun (WGS) entry which is preliminary data.</text>
</comment>
<gene>
    <name evidence="2" type="ORF">JD844_009817</name>
</gene>
<dbReference type="InterPro" id="IPR042401">
    <property type="entry name" value="SPMAP2-like"/>
</dbReference>
<evidence type="ECO:0000313" key="2">
    <source>
        <dbReference type="EMBL" id="KAH0628516.1"/>
    </source>
</evidence>
<feature type="non-terminal residue" evidence="2">
    <location>
        <position position="1"/>
    </location>
</feature>
<dbReference type="InterPro" id="IPR006623">
    <property type="entry name" value="THEG"/>
</dbReference>